<feature type="region of interest" description="Disordered" evidence="1">
    <location>
        <begin position="1"/>
        <end position="36"/>
    </location>
</feature>
<feature type="compositionally biased region" description="Basic and acidic residues" evidence="1">
    <location>
        <begin position="11"/>
        <end position="21"/>
    </location>
</feature>
<dbReference type="GO" id="GO:0008289">
    <property type="term" value="F:lipid binding"/>
    <property type="evidence" value="ECO:0007669"/>
    <property type="project" value="InterPro"/>
</dbReference>
<dbReference type="InterPro" id="IPR000648">
    <property type="entry name" value="Oxysterol-bd"/>
</dbReference>
<proteinExistence type="predicted"/>
<dbReference type="InterPro" id="IPR037239">
    <property type="entry name" value="OSBP_sf"/>
</dbReference>
<keyword evidence="2" id="KW-1185">Reference proteome</keyword>
<sequence length="79" mass="9071">ALENGNSSEAGKIKSELESQRKTSKKSSSSTASDSTKYQVEWFKEVNLPSTNTKSYKFNHRYWSSQSANFESENFVHLW</sequence>
<dbReference type="Proteomes" id="UP000887565">
    <property type="component" value="Unplaced"/>
</dbReference>
<evidence type="ECO:0000313" key="2">
    <source>
        <dbReference type="Proteomes" id="UP000887565"/>
    </source>
</evidence>
<evidence type="ECO:0000256" key="1">
    <source>
        <dbReference type="SAM" id="MobiDB-lite"/>
    </source>
</evidence>
<evidence type="ECO:0000313" key="3">
    <source>
        <dbReference type="WBParaSite" id="nRc.2.0.1.t26035-RA"/>
    </source>
</evidence>
<dbReference type="Pfam" id="PF01237">
    <property type="entry name" value="Oxysterol_BP"/>
    <property type="match status" value="1"/>
</dbReference>
<protein>
    <submittedName>
        <fullName evidence="3">Uncharacterized protein</fullName>
    </submittedName>
</protein>
<name>A0A915JIR4_ROMCU</name>
<dbReference type="SUPFAM" id="SSF144000">
    <property type="entry name" value="Oxysterol-binding protein-like"/>
    <property type="match status" value="1"/>
</dbReference>
<feature type="compositionally biased region" description="Low complexity" evidence="1">
    <location>
        <begin position="26"/>
        <end position="36"/>
    </location>
</feature>
<dbReference type="WBParaSite" id="nRc.2.0.1.t26035-RA">
    <property type="protein sequence ID" value="nRc.2.0.1.t26035-RA"/>
    <property type="gene ID" value="nRc.2.0.1.g26035"/>
</dbReference>
<accession>A0A915JIR4</accession>
<reference evidence="3" key="1">
    <citation type="submission" date="2022-11" db="UniProtKB">
        <authorList>
            <consortium name="WormBaseParasite"/>
        </authorList>
    </citation>
    <scope>IDENTIFICATION</scope>
</reference>
<dbReference type="AlphaFoldDB" id="A0A915JIR4"/>
<organism evidence="2 3">
    <name type="scientific">Romanomermis culicivorax</name>
    <name type="common">Nematode worm</name>
    <dbReference type="NCBI Taxonomy" id="13658"/>
    <lineage>
        <taxon>Eukaryota</taxon>
        <taxon>Metazoa</taxon>
        <taxon>Ecdysozoa</taxon>
        <taxon>Nematoda</taxon>
        <taxon>Enoplea</taxon>
        <taxon>Dorylaimia</taxon>
        <taxon>Mermithida</taxon>
        <taxon>Mermithoidea</taxon>
        <taxon>Mermithidae</taxon>
        <taxon>Romanomermis</taxon>
    </lineage>
</organism>